<dbReference type="GO" id="GO:0009245">
    <property type="term" value="P:lipid A biosynthetic process"/>
    <property type="evidence" value="ECO:0007669"/>
    <property type="project" value="UniProtKB-KW"/>
</dbReference>
<dbReference type="Gene3D" id="1.10.3130.10">
    <property type="entry name" value="serine acetyltransferase, domain 1"/>
    <property type="match status" value="1"/>
</dbReference>
<dbReference type="GO" id="GO:0006535">
    <property type="term" value="P:cysteine biosynthetic process from serine"/>
    <property type="evidence" value="ECO:0007669"/>
    <property type="project" value="InterPro"/>
</dbReference>
<keyword evidence="12" id="KW-1185">Reference proteome</keyword>
<dbReference type="EC" id="2.3.1.30" evidence="2"/>
<proteinExistence type="inferred from homology"/>
<evidence type="ECO:0000256" key="10">
    <source>
        <dbReference type="ARBA" id="ARBA00049486"/>
    </source>
</evidence>
<keyword evidence="4" id="KW-0441">Lipid A biosynthesis</keyword>
<dbReference type="InterPro" id="IPR018357">
    <property type="entry name" value="Hexapep_transf_CS"/>
</dbReference>
<keyword evidence="9" id="KW-0012">Acyltransferase</keyword>
<dbReference type="NCBIfam" id="TIGR01172">
    <property type="entry name" value="cysE"/>
    <property type="match status" value="1"/>
</dbReference>
<evidence type="ECO:0000313" key="11">
    <source>
        <dbReference type="EMBL" id="SDX88475.1"/>
    </source>
</evidence>
<keyword evidence="8" id="KW-0443">Lipid metabolism</keyword>
<evidence type="ECO:0000256" key="1">
    <source>
        <dbReference type="ARBA" id="ARBA00007274"/>
    </source>
</evidence>
<organism evidence="11 12">
    <name type="scientific">Pseudomonas kuykendallii</name>
    <dbReference type="NCBI Taxonomy" id="1007099"/>
    <lineage>
        <taxon>Bacteria</taxon>
        <taxon>Pseudomonadati</taxon>
        <taxon>Pseudomonadota</taxon>
        <taxon>Gammaproteobacteria</taxon>
        <taxon>Pseudomonadales</taxon>
        <taxon>Pseudomonadaceae</taxon>
        <taxon>Pseudomonas</taxon>
    </lineage>
</organism>
<evidence type="ECO:0000256" key="2">
    <source>
        <dbReference type="ARBA" id="ARBA00013266"/>
    </source>
</evidence>
<dbReference type="InterPro" id="IPR042122">
    <property type="entry name" value="Ser_AcTrfase_N_sf"/>
</dbReference>
<dbReference type="AlphaFoldDB" id="A0A1H3FC51"/>
<keyword evidence="3" id="KW-0444">Lipid biosynthesis</keyword>
<dbReference type="InterPro" id="IPR001451">
    <property type="entry name" value="Hexapep"/>
</dbReference>
<evidence type="ECO:0000256" key="7">
    <source>
        <dbReference type="ARBA" id="ARBA00022737"/>
    </source>
</evidence>
<accession>A0A1H3FC51</accession>
<dbReference type="CDD" id="cd03354">
    <property type="entry name" value="LbH_SAT"/>
    <property type="match status" value="1"/>
</dbReference>
<protein>
    <recommendedName>
        <fullName evidence="2">serine O-acetyltransferase</fullName>
        <ecNumber evidence="2">2.3.1.30</ecNumber>
    </recommendedName>
</protein>
<gene>
    <name evidence="11" type="ORF">SAMN05216287_4014</name>
</gene>
<comment type="similarity">
    <text evidence="1">Belongs to the transferase hexapeptide repeat family.</text>
</comment>
<dbReference type="GO" id="GO:0016020">
    <property type="term" value="C:membrane"/>
    <property type="evidence" value="ECO:0007669"/>
    <property type="project" value="GOC"/>
</dbReference>
<keyword evidence="7" id="KW-0677">Repeat</keyword>
<evidence type="ECO:0000256" key="4">
    <source>
        <dbReference type="ARBA" id="ARBA00022556"/>
    </source>
</evidence>
<dbReference type="Pfam" id="PF00132">
    <property type="entry name" value="Hexapep"/>
    <property type="match status" value="1"/>
</dbReference>
<dbReference type="PANTHER" id="PTHR42811">
    <property type="entry name" value="SERINE ACETYLTRANSFERASE"/>
    <property type="match status" value="1"/>
</dbReference>
<evidence type="ECO:0000256" key="3">
    <source>
        <dbReference type="ARBA" id="ARBA00022516"/>
    </source>
</evidence>
<keyword evidence="5" id="KW-0028">Amino-acid biosynthesis</keyword>
<comment type="catalytic activity">
    <reaction evidence="10">
        <text>L-serine + acetyl-CoA = O-acetyl-L-serine + CoA</text>
        <dbReference type="Rhea" id="RHEA:24560"/>
        <dbReference type="ChEBI" id="CHEBI:33384"/>
        <dbReference type="ChEBI" id="CHEBI:57287"/>
        <dbReference type="ChEBI" id="CHEBI:57288"/>
        <dbReference type="ChEBI" id="CHEBI:58340"/>
        <dbReference type="EC" id="2.3.1.30"/>
    </reaction>
</comment>
<dbReference type="EMBL" id="FNNU01000007">
    <property type="protein sequence ID" value="SDX88475.1"/>
    <property type="molecule type" value="Genomic_DNA"/>
</dbReference>
<evidence type="ECO:0000313" key="12">
    <source>
        <dbReference type="Proteomes" id="UP000243778"/>
    </source>
</evidence>
<dbReference type="Proteomes" id="UP000243778">
    <property type="component" value="Unassembled WGS sequence"/>
</dbReference>
<dbReference type="InterPro" id="IPR045304">
    <property type="entry name" value="LbH_SAT"/>
</dbReference>
<evidence type="ECO:0000256" key="6">
    <source>
        <dbReference type="ARBA" id="ARBA00022679"/>
    </source>
</evidence>
<evidence type="ECO:0000256" key="5">
    <source>
        <dbReference type="ARBA" id="ARBA00022605"/>
    </source>
</evidence>
<dbReference type="GO" id="GO:0009001">
    <property type="term" value="F:serine O-acetyltransferase activity"/>
    <property type="evidence" value="ECO:0007669"/>
    <property type="project" value="UniProtKB-EC"/>
</dbReference>
<dbReference type="STRING" id="1007099.SAMN05216287_4014"/>
<dbReference type="NCBIfam" id="NF041874">
    <property type="entry name" value="EPS_EpsC"/>
    <property type="match status" value="1"/>
</dbReference>
<keyword evidence="6 11" id="KW-0808">Transferase</keyword>
<dbReference type="SUPFAM" id="SSF51161">
    <property type="entry name" value="Trimeric LpxA-like enzymes"/>
    <property type="match status" value="1"/>
</dbReference>
<dbReference type="InterPro" id="IPR011004">
    <property type="entry name" value="Trimer_LpxA-like_sf"/>
</dbReference>
<evidence type="ECO:0000256" key="8">
    <source>
        <dbReference type="ARBA" id="ARBA00023098"/>
    </source>
</evidence>
<dbReference type="FunFam" id="2.160.10.10:FF:000007">
    <property type="entry name" value="Serine acetyltransferase"/>
    <property type="match status" value="1"/>
</dbReference>
<reference evidence="12" key="1">
    <citation type="submission" date="2016-10" db="EMBL/GenBank/DDBJ databases">
        <authorList>
            <person name="Varghese N."/>
            <person name="Submissions S."/>
        </authorList>
    </citation>
    <scope>NUCLEOTIDE SEQUENCE [LARGE SCALE GENOMIC DNA]</scope>
    <source>
        <strain evidence="12">NRRL B-59562</strain>
    </source>
</reference>
<dbReference type="PROSITE" id="PS00101">
    <property type="entry name" value="HEXAPEP_TRANSFERASES"/>
    <property type="match status" value="1"/>
</dbReference>
<name>A0A1H3FC51_9PSED</name>
<dbReference type="GO" id="GO:0005737">
    <property type="term" value="C:cytoplasm"/>
    <property type="evidence" value="ECO:0007669"/>
    <property type="project" value="InterPro"/>
</dbReference>
<dbReference type="InterPro" id="IPR053376">
    <property type="entry name" value="Serine_acetyltransferase"/>
</dbReference>
<evidence type="ECO:0000256" key="9">
    <source>
        <dbReference type="ARBA" id="ARBA00023315"/>
    </source>
</evidence>
<dbReference type="InterPro" id="IPR005881">
    <property type="entry name" value="Ser_O-AcTrfase"/>
</dbReference>
<sequence>MSAPTDAAPSLWQLMRDDIACVFQRDPAARSRWEVLTTYPGVHAVLLYRLAHRLWRLELAYPARLLSFVARLWSNVDIHPGARIGLRFFIDHGAGVVIGETAEIGDDVTLYHGVTLGGTTWNKGKRHPTLGNGVVVGAGAKVLGPITLGDRVRVGANSVVVHSVGADRTVVGIPGKEVVSLKTVVNGEEGINLDHHLIPDPVGKLIATLIQRLERLEGAPELPAIVAEEEPAAVVQNDLHTFAGDTLAPLSGAVGRLLEKAAILYPQMEAENLLLEAWALASDHPQVLGALYRFYFYRHRLDDALGVAEHTLRTSAAQARLNTDWKSLQPTDFAGPQSDMHRLYLLALKACAYLELRLGRCASAKQRLEALCRLDPENSLGGAYLLSLADLSDFDCTSNAA</sequence>
<dbReference type="Gene3D" id="2.160.10.10">
    <property type="entry name" value="Hexapeptide repeat proteins"/>
    <property type="match status" value="1"/>
</dbReference>